<dbReference type="Gene3D" id="3.90.550.10">
    <property type="entry name" value="Spore Coat Polysaccharide Biosynthesis Protein SpsA, Chain A"/>
    <property type="match status" value="1"/>
</dbReference>
<accession>A0A8H5FTL1</accession>
<evidence type="ECO:0000256" key="1">
    <source>
        <dbReference type="ARBA" id="ARBA00006351"/>
    </source>
</evidence>
<evidence type="ECO:0000256" key="3">
    <source>
        <dbReference type="ARBA" id="ARBA00022679"/>
    </source>
</evidence>
<comment type="caution">
    <text evidence="5">The sequence shown here is derived from an EMBL/GenBank/DDBJ whole genome shotgun (WGS) entry which is preliminary data.</text>
</comment>
<dbReference type="InterPro" id="IPR002495">
    <property type="entry name" value="Glyco_trans_8"/>
</dbReference>
<keyword evidence="3" id="KW-0808">Transferase</keyword>
<dbReference type="PANTHER" id="PTHR13778">
    <property type="entry name" value="GLYCOSYLTRANSFERASE 8 DOMAIN-CONTAINING PROTEIN"/>
    <property type="match status" value="1"/>
</dbReference>
<dbReference type="CDD" id="cd04194">
    <property type="entry name" value="GT8_A4GalT_like"/>
    <property type="match status" value="1"/>
</dbReference>
<dbReference type="InterPro" id="IPR029063">
    <property type="entry name" value="SAM-dependent_MTases_sf"/>
</dbReference>
<protein>
    <recommendedName>
        <fullName evidence="7">Glycosyltransferase family 8 protein</fullName>
    </recommendedName>
</protein>
<dbReference type="SUPFAM" id="SSF53335">
    <property type="entry name" value="S-adenosyl-L-methionine-dependent methyltransferases"/>
    <property type="match status" value="1"/>
</dbReference>
<dbReference type="AlphaFoldDB" id="A0A8H5FTL1"/>
<dbReference type="Pfam" id="PF13578">
    <property type="entry name" value="Methyltransf_24"/>
    <property type="match status" value="1"/>
</dbReference>
<name>A0A8H5FTL1_9AGAR</name>
<dbReference type="InterPro" id="IPR050748">
    <property type="entry name" value="Glycosyltrans_8_dom-fam"/>
</dbReference>
<dbReference type="Gene3D" id="3.40.50.150">
    <property type="entry name" value="Vaccinia Virus protein VP39"/>
    <property type="match status" value="1"/>
</dbReference>
<dbReference type="Proteomes" id="UP000559027">
    <property type="component" value="Unassembled WGS sequence"/>
</dbReference>
<dbReference type="Pfam" id="PF01501">
    <property type="entry name" value="Glyco_transf_8"/>
    <property type="match status" value="1"/>
</dbReference>
<dbReference type="GO" id="GO:0016757">
    <property type="term" value="F:glycosyltransferase activity"/>
    <property type="evidence" value="ECO:0007669"/>
    <property type="project" value="UniProtKB-KW"/>
</dbReference>
<proteinExistence type="inferred from homology"/>
<evidence type="ECO:0008006" key="7">
    <source>
        <dbReference type="Google" id="ProtNLM"/>
    </source>
</evidence>
<keyword evidence="6" id="KW-1185">Reference proteome</keyword>
<gene>
    <name evidence="5" type="ORF">D9756_009658</name>
</gene>
<evidence type="ECO:0000256" key="4">
    <source>
        <dbReference type="ARBA" id="ARBA00022723"/>
    </source>
</evidence>
<dbReference type="PANTHER" id="PTHR13778:SF47">
    <property type="entry name" value="LIPOPOLYSACCHARIDE 1,3-GALACTOSYLTRANSFERASE"/>
    <property type="match status" value="1"/>
</dbReference>
<dbReference type="OrthoDB" id="2014201at2759"/>
<organism evidence="5 6">
    <name type="scientific">Leucocoprinus leucothites</name>
    <dbReference type="NCBI Taxonomy" id="201217"/>
    <lineage>
        <taxon>Eukaryota</taxon>
        <taxon>Fungi</taxon>
        <taxon>Dikarya</taxon>
        <taxon>Basidiomycota</taxon>
        <taxon>Agaricomycotina</taxon>
        <taxon>Agaricomycetes</taxon>
        <taxon>Agaricomycetidae</taxon>
        <taxon>Agaricales</taxon>
        <taxon>Agaricineae</taxon>
        <taxon>Agaricaceae</taxon>
        <taxon>Leucocoprinus</taxon>
    </lineage>
</organism>
<evidence type="ECO:0000256" key="2">
    <source>
        <dbReference type="ARBA" id="ARBA00022676"/>
    </source>
</evidence>
<dbReference type="EMBL" id="JAACJO010000019">
    <property type="protein sequence ID" value="KAF5348569.1"/>
    <property type="molecule type" value="Genomic_DNA"/>
</dbReference>
<keyword evidence="4" id="KW-0479">Metal-binding</keyword>
<keyword evidence="2" id="KW-0328">Glycosyltransferase</keyword>
<dbReference type="InterPro" id="IPR029044">
    <property type="entry name" value="Nucleotide-diphossugar_trans"/>
</dbReference>
<reference evidence="5 6" key="1">
    <citation type="journal article" date="2020" name="ISME J.">
        <title>Uncovering the hidden diversity of litter-decomposition mechanisms in mushroom-forming fungi.</title>
        <authorList>
            <person name="Floudas D."/>
            <person name="Bentzer J."/>
            <person name="Ahren D."/>
            <person name="Johansson T."/>
            <person name="Persson P."/>
            <person name="Tunlid A."/>
        </authorList>
    </citation>
    <scope>NUCLEOTIDE SEQUENCE [LARGE SCALE GENOMIC DNA]</scope>
    <source>
        <strain evidence="5 6">CBS 146.42</strain>
    </source>
</reference>
<dbReference type="SUPFAM" id="SSF53448">
    <property type="entry name" value="Nucleotide-diphospho-sugar transferases"/>
    <property type="match status" value="1"/>
</dbReference>
<sequence length="542" mass="61280">MTEPAYRFTSTQDWFTHNVSSWTPLIEDVKGRTSHPRALEIGSWEGRSAIFLLNELCNPGGSIVCIDHFDLLTTAAGKERFEKIQHNLRSAGNDNSRVIPQFSFPALMLLLEEEIGKQAPGFDWIYVDGSHEADDTLLDGELCWRLARKGAIVIFDDYHWDAEPEDSQHHPKRGIDAFLKLHEGEYVRLSDPSHYQVVLRKTTDMRIGFLVANNGSQPAEAFGYGVNLALAIDSFFSMPAAVAVKTAVQHTPGRISIYIVDCGLTEDDKRELRHCIPGSRDVTLSFLPLPEDSISRELGPVWAKLDLFRILPIERVLYLDADILVRADLTSLWHTDLQDRALGAAPDIGHPMGHDSVESHPYFNAGVMLMDLAKIRETGNRLLERAREMRDAKFRDQDALNLHFKDWVPLSLRWNAQGLGTYVLYPSADRERLKLDEMNDPAIVHFTGPVNPSLVEVLNPYVQPPTAKPWGYLGSPGHPFCEEWWGALAKTPYAAYATSEGRTSKRKEVMEQRISEAAEEFRNRVQEAMNVFKFRKEEDALA</sequence>
<comment type="similarity">
    <text evidence="1">Belongs to the glycosyltransferase 8 family.</text>
</comment>
<dbReference type="GO" id="GO:0046872">
    <property type="term" value="F:metal ion binding"/>
    <property type="evidence" value="ECO:0007669"/>
    <property type="project" value="UniProtKB-KW"/>
</dbReference>
<evidence type="ECO:0000313" key="5">
    <source>
        <dbReference type="EMBL" id="KAF5348569.1"/>
    </source>
</evidence>
<evidence type="ECO:0000313" key="6">
    <source>
        <dbReference type="Proteomes" id="UP000559027"/>
    </source>
</evidence>